<evidence type="ECO:0000259" key="1">
    <source>
        <dbReference type="Pfam" id="PF20700"/>
    </source>
</evidence>
<comment type="caution">
    <text evidence="2">The sequence shown here is derived from an EMBL/GenBank/DDBJ whole genome shotgun (WGS) entry which is preliminary data.</text>
</comment>
<protein>
    <recommendedName>
        <fullName evidence="1">Mutator-like transposase domain-containing protein</fullName>
    </recommendedName>
</protein>
<gene>
    <name evidence="2" type="ORF">PR048_007259</name>
</gene>
<sequence>MNYIITIEGFSTLVYRASEAINSASISTQECVFPNNLPHLHDDTELKGRRIVHIGHMFTSIQSINDHAPFGCSFCDMEATKETRQGLASTIYFKSKSCNIDKEIQTESYAEEETCMDGNTAAVSGSLAIGVAFSQL</sequence>
<dbReference type="InterPro" id="IPR049012">
    <property type="entry name" value="Mutator_transp_dom"/>
</dbReference>
<evidence type="ECO:0000313" key="2">
    <source>
        <dbReference type="EMBL" id="KAJ8894595.1"/>
    </source>
</evidence>
<accession>A0ABQ9IEE3</accession>
<organism evidence="2 3">
    <name type="scientific">Dryococelus australis</name>
    <dbReference type="NCBI Taxonomy" id="614101"/>
    <lineage>
        <taxon>Eukaryota</taxon>
        <taxon>Metazoa</taxon>
        <taxon>Ecdysozoa</taxon>
        <taxon>Arthropoda</taxon>
        <taxon>Hexapoda</taxon>
        <taxon>Insecta</taxon>
        <taxon>Pterygota</taxon>
        <taxon>Neoptera</taxon>
        <taxon>Polyneoptera</taxon>
        <taxon>Phasmatodea</taxon>
        <taxon>Verophasmatodea</taxon>
        <taxon>Anareolatae</taxon>
        <taxon>Phasmatidae</taxon>
        <taxon>Eurycanthinae</taxon>
        <taxon>Dryococelus</taxon>
    </lineage>
</organism>
<feature type="domain" description="Mutator-like transposase" evidence="1">
    <location>
        <begin position="48"/>
        <end position="135"/>
    </location>
</feature>
<dbReference type="EMBL" id="JARBHB010000002">
    <property type="protein sequence ID" value="KAJ8894595.1"/>
    <property type="molecule type" value="Genomic_DNA"/>
</dbReference>
<proteinExistence type="predicted"/>
<reference evidence="2 3" key="1">
    <citation type="submission" date="2023-02" db="EMBL/GenBank/DDBJ databases">
        <title>LHISI_Scaffold_Assembly.</title>
        <authorList>
            <person name="Stuart O.P."/>
            <person name="Cleave R."/>
            <person name="Magrath M.J.L."/>
            <person name="Mikheyev A.S."/>
        </authorList>
    </citation>
    <scope>NUCLEOTIDE SEQUENCE [LARGE SCALE GENOMIC DNA]</scope>
    <source>
        <strain evidence="2">Daus_M_001</strain>
        <tissue evidence="2">Leg muscle</tissue>
    </source>
</reference>
<keyword evidence="3" id="KW-1185">Reference proteome</keyword>
<evidence type="ECO:0000313" key="3">
    <source>
        <dbReference type="Proteomes" id="UP001159363"/>
    </source>
</evidence>
<name>A0ABQ9IEE3_9NEOP</name>
<dbReference type="Proteomes" id="UP001159363">
    <property type="component" value="Chromosome 2"/>
</dbReference>
<dbReference type="Pfam" id="PF20700">
    <property type="entry name" value="Mutator"/>
    <property type="match status" value="1"/>
</dbReference>